<name>A0AA35WG18_GEOBA</name>
<protein>
    <submittedName>
        <fullName evidence="2">Uncharacterized protein</fullName>
    </submittedName>
</protein>
<feature type="non-terminal residue" evidence="2">
    <location>
        <position position="1"/>
    </location>
</feature>
<dbReference type="AlphaFoldDB" id="A0AA35WG18"/>
<comment type="caution">
    <text evidence="2">The sequence shown here is derived from an EMBL/GenBank/DDBJ whole genome shotgun (WGS) entry which is preliminary data.</text>
</comment>
<proteinExistence type="predicted"/>
<dbReference type="Proteomes" id="UP001174909">
    <property type="component" value="Unassembled WGS sequence"/>
</dbReference>
<gene>
    <name evidence="2" type="ORF">GBAR_LOCUS12032</name>
</gene>
<organism evidence="2 3">
    <name type="scientific">Geodia barretti</name>
    <name type="common">Barrett's horny sponge</name>
    <dbReference type="NCBI Taxonomy" id="519541"/>
    <lineage>
        <taxon>Eukaryota</taxon>
        <taxon>Metazoa</taxon>
        <taxon>Porifera</taxon>
        <taxon>Demospongiae</taxon>
        <taxon>Heteroscleromorpha</taxon>
        <taxon>Tetractinellida</taxon>
        <taxon>Astrophorina</taxon>
        <taxon>Geodiidae</taxon>
        <taxon>Geodia</taxon>
    </lineage>
</organism>
<feature type="region of interest" description="Disordered" evidence="1">
    <location>
        <begin position="50"/>
        <end position="110"/>
    </location>
</feature>
<sequence length="110" mass="11907">MERLLHILLSFTRQKEPRPTWRIIVDALRSRPVNLPRLAMQVEAVRCRDVVPGTPTDTDSTANPTVAGDGVPSSQLSTTTAKVPSSQLSTTTAEVPSSQLSPVTGESFHL</sequence>
<evidence type="ECO:0000313" key="3">
    <source>
        <dbReference type="Proteomes" id="UP001174909"/>
    </source>
</evidence>
<feature type="compositionally biased region" description="Polar residues" evidence="1">
    <location>
        <begin position="72"/>
        <end position="104"/>
    </location>
</feature>
<evidence type="ECO:0000313" key="2">
    <source>
        <dbReference type="EMBL" id="CAI8020108.1"/>
    </source>
</evidence>
<keyword evidence="3" id="KW-1185">Reference proteome</keyword>
<accession>A0AA35WG18</accession>
<reference evidence="2" key="1">
    <citation type="submission" date="2023-03" db="EMBL/GenBank/DDBJ databases">
        <authorList>
            <person name="Steffen K."/>
            <person name="Cardenas P."/>
        </authorList>
    </citation>
    <scope>NUCLEOTIDE SEQUENCE</scope>
</reference>
<dbReference type="EMBL" id="CASHTH010001801">
    <property type="protein sequence ID" value="CAI8020108.1"/>
    <property type="molecule type" value="Genomic_DNA"/>
</dbReference>
<evidence type="ECO:0000256" key="1">
    <source>
        <dbReference type="SAM" id="MobiDB-lite"/>
    </source>
</evidence>
<feature type="compositionally biased region" description="Polar residues" evidence="1">
    <location>
        <begin position="55"/>
        <end position="64"/>
    </location>
</feature>